<feature type="region of interest" description="Disordered" evidence="1">
    <location>
        <begin position="119"/>
        <end position="163"/>
    </location>
</feature>
<evidence type="ECO:0000259" key="2">
    <source>
        <dbReference type="Pfam" id="PF09917"/>
    </source>
</evidence>
<sequence length="163" mass="17969">MEIRPCAEQGPASRNLCGYIVWLKDPANKRGEPLTDGYNPDPTKRNRSICGLPVLGSLQRVSGGWDNGWVYDPEQGASFDAAIKLANRDRLVLTGYKGIKLFSKSFTWKRAPDDLPRCDGVQQDARKKASAKTQEAKALPALKVPRPVPAVRPKPIEQSKALD</sequence>
<evidence type="ECO:0000313" key="3">
    <source>
        <dbReference type="EMBL" id="KWT66702.1"/>
    </source>
</evidence>
<dbReference type="EMBL" id="LMTR01000072">
    <property type="protein sequence ID" value="KWT66702.1"/>
    <property type="molecule type" value="Genomic_DNA"/>
</dbReference>
<comment type="caution">
    <text evidence="3">The sequence shown here is derived from an EMBL/GenBank/DDBJ whole genome shotgun (WGS) entry which is preliminary data.</text>
</comment>
<keyword evidence="4" id="KW-1185">Reference proteome</keyword>
<evidence type="ECO:0000313" key="4">
    <source>
        <dbReference type="Proteomes" id="UP000059074"/>
    </source>
</evidence>
<dbReference type="Proteomes" id="UP000059074">
    <property type="component" value="Unassembled WGS sequence"/>
</dbReference>
<dbReference type="PATRIC" id="fig|121290.4.peg.1004"/>
<dbReference type="Gene3D" id="2.40.128.520">
    <property type="match status" value="1"/>
</dbReference>
<dbReference type="InterPro" id="IPR019223">
    <property type="entry name" value="DUF2147"/>
</dbReference>
<protein>
    <recommendedName>
        <fullName evidence="2">DUF2147 domain-containing protein</fullName>
    </recommendedName>
</protein>
<dbReference type="PANTHER" id="PTHR36919:SF2">
    <property type="entry name" value="BLL6627 PROTEIN"/>
    <property type="match status" value="1"/>
</dbReference>
<dbReference type="Pfam" id="PF09917">
    <property type="entry name" value="DUF2147"/>
    <property type="match status" value="1"/>
</dbReference>
<feature type="compositionally biased region" description="Basic and acidic residues" evidence="1">
    <location>
        <begin position="154"/>
        <end position="163"/>
    </location>
</feature>
<gene>
    <name evidence="3" type="ORF">APY04_2333</name>
</gene>
<dbReference type="PANTHER" id="PTHR36919">
    <property type="entry name" value="BLR1215 PROTEIN"/>
    <property type="match status" value="1"/>
</dbReference>
<reference evidence="3 4" key="1">
    <citation type="submission" date="2015-10" db="EMBL/GenBank/DDBJ databases">
        <title>Transcriptomic analysis of a linuron degrading triple-species bacterial consortium.</title>
        <authorList>
            <person name="Albers P."/>
        </authorList>
    </citation>
    <scope>NUCLEOTIDE SEQUENCE [LARGE SCALE GENOMIC DNA]</scope>
    <source>
        <strain evidence="3 4">WDL6</strain>
    </source>
</reference>
<name>A0A120CUT9_HYPSL</name>
<feature type="domain" description="DUF2147" evidence="2">
    <location>
        <begin position="9"/>
        <end position="110"/>
    </location>
</feature>
<proteinExistence type="predicted"/>
<accession>A0A120CUT9</accession>
<dbReference type="AlphaFoldDB" id="A0A120CUT9"/>
<organism evidence="3 4">
    <name type="scientific">Hyphomicrobium sulfonivorans</name>
    <dbReference type="NCBI Taxonomy" id="121290"/>
    <lineage>
        <taxon>Bacteria</taxon>
        <taxon>Pseudomonadati</taxon>
        <taxon>Pseudomonadota</taxon>
        <taxon>Alphaproteobacteria</taxon>
        <taxon>Hyphomicrobiales</taxon>
        <taxon>Hyphomicrobiaceae</taxon>
        <taxon>Hyphomicrobium</taxon>
    </lineage>
</organism>
<evidence type="ECO:0000256" key="1">
    <source>
        <dbReference type="SAM" id="MobiDB-lite"/>
    </source>
</evidence>